<reference evidence="2 3" key="1">
    <citation type="journal article" date="2010" name="Syst. Appl. Microbiol.">
        <title>Four new species of Chryseobacterium from the rhizosphere of coastal sand dune plants, Chryseobacterium elymi sp. nov., Chryseobacterium hagamense sp. nov., Chryseobacterium lathyri sp. nov. and Chryseobacterium rhizosphaerae sp. nov.</title>
        <authorList>
            <person name="Cho S.H."/>
            <person name="Lee K.S."/>
            <person name="Shin D.S."/>
            <person name="Han J.H."/>
            <person name="Park K.S."/>
            <person name="Lee C.H."/>
            <person name="Park K.H."/>
            <person name="Kim S.B."/>
        </authorList>
    </citation>
    <scope>NUCLEOTIDE SEQUENCE [LARGE SCALE GENOMIC DNA]</scope>
    <source>
        <strain evidence="2 3">KCTC 22547</strain>
    </source>
</reference>
<dbReference type="Proteomes" id="UP000257030">
    <property type="component" value="Unassembled WGS sequence"/>
</dbReference>
<name>A0A3D9D8K2_9FLAO</name>
<organism evidence="2 3">
    <name type="scientific">Chryseobacterium elymi</name>
    <dbReference type="NCBI Taxonomy" id="395936"/>
    <lineage>
        <taxon>Bacteria</taxon>
        <taxon>Pseudomonadati</taxon>
        <taxon>Bacteroidota</taxon>
        <taxon>Flavobacteriia</taxon>
        <taxon>Flavobacteriales</taxon>
        <taxon>Weeksellaceae</taxon>
        <taxon>Chryseobacterium group</taxon>
        <taxon>Chryseobacterium</taxon>
    </lineage>
</organism>
<dbReference type="GO" id="GO:0006355">
    <property type="term" value="P:regulation of DNA-templated transcription"/>
    <property type="evidence" value="ECO:0007669"/>
    <property type="project" value="InterPro"/>
</dbReference>
<dbReference type="EMBL" id="QNUH01000021">
    <property type="protein sequence ID" value="REC74319.1"/>
    <property type="molecule type" value="Genomic_DNA"/>
</dbReference>
<feature type="transmembrane region" description="Helical" evidence="1">
    <location>
        <begin position="16"/>
        <end position="36"/>
    </location>
</feature>
<keyword evidence="1" id="KW-0472">Membrane</keyword>
<dbReference type="InterPro" id="IPR036388">
    <property type="entry name" value="WH-like_DNA-bd_sf"/>
</dbReference>
<dbReference type="GO" id="GO:0003677">
    <property type="term" value="F:DNA binding"/>
    <property type="evidence" value="ECO:0007669"/>
    <property type="project" value="InterPro"/>
</dbReference>
<dbReference type="InterPro" id="IPR016032">
    <property type="entry name" value="Sig_transdc_resp-reg_C-effctor"/>
</dbReference>
<sequence length="154" mass="17971">MLTKQRKKKKKKNLNIYYLLIGSAVTIIPLVCRMLSASNKKKEKTQALLSKQKTSEAFDGIMYLAKNNSSEFWGHFQEKYPDFQKKLLEINSSLKVSELILCAYIYLGFNTKDIAEYTFKAVQTVKNNKYNLRKRLSVPAKDDMVVWFRNNLDN</sequence>
<dbReference type="OrthoDB" id="1017207at2"/>
<keyword evidence="3" id="KW-1185">Reference proteome</keyword>
<protein>
    <recommendedName>
        <fullName evidence="4">HTH luxR-type domain-containing protein</fullName>
    </recommendedName>
</protein>
<gene>
    <name evidence="2" type="ORF">DRF60_17795</name>
</gene>
<dbReference type="Gene3D" id="1.10.10.10">
    <property type="entry name" value="Winged helix-like DNA-binding domain superfamily/Winged helix DNA-binding domain"/>
    <property type="match status" value="1"/>
</dbReference>
<evidence type="ECO:0000256" key="1">
    <source>
        <dbReference type="SAM" id="Phobius"/>
    </source>
</evidence>
<evidence type="ECO:0000313" key="3">
    <source>
        <dbReference type="Proteomes" id="UP000257030"/>
    </source>
</evidence>
<proteinExistence type="predicted"/>
<dbReference type="AlphaFoldDB" id="A0A3D9D8K2"/>
<dbReference type="SUPFAM" id="SSF46894">
    <property type="entry name" value="C-terminal effector domain of the bipartite response regulators"/>
    <property type="match status" value="1"/>
</dbReference>
<dbReference type="RefSeq" id="WP_116013905.1">
    <property type="nucleotide sequence ID" value="NZ_QNUH01000021.1"/>
</dbReference>
<comment type="caution">
    <text evidence="2">The sequence shown here is derived from an EMBL/GenBank/DDBJ whole genome shotgun (WGS) entry which is preliminary data.</text>
</comment>
<evidence type="ECO:0000313" key="2">
    <source>
        <dbReference type="EMBL" id="REC74319.1"/>
    </source>
</evidence>
<evidence type="ECO:0008006" key="4">
    <source>
        <dbReference type="Google" id="ProtNLM"/>
    </source>
</evidence>
<keyword evidence="1" id="KW-1133">Transmembrane helix</keyword>
<keyword evidence="1" id="KW-0812">Transmembrane</keyword>
<accession>A0A3D9D8K2</accession>